<feature type="binding site" evidence="5">
    <location>
        <position position="103"/>
    </location>
    <ligand>
        <name>Mg(2+)</name>
        <dbReference type="ChEBI" id="CHEBI:18420"/>
        <label>1</label>
    </ligand>
</feature>
<feature type="binding site" evidence="5">
    <location>
        <position position="71"/>
    </location>
    <ligand>
        <name>Mg(2+)</name>
        <dbReference type="ChEBI" id="CHEBI:18420"/>
        <label>1</label>
    </ligand>
</feature>
<comment type="catalytic activity">
    <reaction evidence="5">
        <text>diphosphate + H2O = 2 phosphate + H(+)</text>
        <dbReference type="Rhea" id="RHEA:24576"/>
        <dbReference type="ChEBI" id="CHEBI:15377"/>
        <dbReference type="ChEBI" id="CHEBI:15378"/>
        <dbReference type="ChEBI" id="CHEBI:33019"/>
        <dbReference type="ChEBI" id="CHEBI:43474"/>
        <dbReference type="EC" id="3.6.1.1"/>
    </reaction>
</comment>
<dbReference type="GO" id="GO:0004427">
    <property type="term" value="F:inorganic diphosphate phosphatase activity"/>
    <property type="evidence" value="ECO:0007669"/>
    <property type="project" value="UniProtKB-EC"/>
</dbReference>
<dbReference type="InterPro" id="IPR008162">
    <property type="entry name" value="Pyrophosphatase"/>
</dbReference>
<accession>A0ABT5YQG7</accession>
<dbReference type="HAMAP" id="MF_00209">
    <property type="entry name" value="Inorganic_PPase"/>
    <property type="match status" value="1"/>
</dbReference>
<dbReference type="Pfam" id="PF00719">
    <property type="entry name" value="Pyrophosphatase"/>
    <property type="match status" value="1"/>
</dbReference>
<keyword evidence="3 5" id="KW-0378">Hydrolase</keyword>
<dbReference type="PANTHER" id="PTHR10286">
    <property type="entry name" value="INORGANIC PYROPHOSPHATASE"/>
    <property type="match status" value="1"/>
</dbReference>
<evidence type="ECO:0000256" key="1">
    <source>
        <dbReference type="ARBA" id="ARBA00001946"/>
    </source>
</evidence>
<dbReference type="CDD" id="cd00412">
    <property type="entry name" value="pyrophosphatase"/>
    <property type="match status" value="1"/>
</dbReference>
<dbReference type="SUPFAM" id="SSF50324">
    <property type="entry name" value="Inorganic pyrophosphatase"/>
    <property type="match status" value="1"/>
</dbReference>
<comment type="similarity">
    <text evidence="5">Belongs to the PPase family.</text>
</comment>
<dbReference type="RefSeq" id="WP_275823919.1">
    <property type="nucleotide sequence ID" value="NZ_JARHUD010000010.1"/>
</dbReference>
<comment type="caution">
    <text evidence="6">The sequence shown here is derived from an EMBL/GenBank/DDBJ whole genome shotgun (WGS) entry which is preliminary data.</text>
</comment>
<evidence type="ECO:0000256" key="5">
    <source>
        <dbReference type="HAMAP-Rule" id="MF_00209"/>
    </source>
</evidence>
<sequence>MLIDRIPVGDNPPFELNVIIEVPVGSAPVKYELDKASGALFVDRFLHTAMHYPCNYGFVPHTLSDDGDPVDVLVLARHSIVPGAVVKARPVGVLVMEDEKGEDEKVLAVPVDSLHPYYSEITSYRELPKILIDQIAHFFKHYKDLESGKWVEIKRWGDPIEAFKMIERAVKRESEKNAAAAAE</sequence>
<keyword evidence="7" id="KW-1185">Reference proteome</keyword>
<evidence type="ECO:0000313" key="7">
    <source>
        <dbReference type="Proteomes" id="UP001215503"/>
    </source>
</evidence>
<keyword evidence="2 5" id="KW-0479">Metal-binding</keyword>
<dbReference type="NCBIfam" id="NF002317">
    <property type="entry name" value="PRK01250.1"/>
    <property type="match status" value="1"/>
</dbReference>
<reference evidence="6 7" key="1">
    <citation type="submission" date="2023-03" db="EMBL/GenBank/DDBJ databases">
        <title>Fodinicurvata sp. CAU 1616 isolated from sea sendiment.</title>
        <authorList>
            <person name="Kim W."/>
        </authorList>
    </citation>
    <scope>NUCLEOTIDE SEQUENCE [LARGE SCALE GENOMIC DNA]</scope>
    <source>
        <strain evidence="6 7">CAU 1616</strain>
    </source>
</reference>
<gene>
    <name evidence="5 6" type="primary">ppa</name>
    <name evidence="6" type="ORF">P2G67_14250</name>
</gene>
<dbReference type="Proteomes" id="UP001215503">
    <property type="component" value="Unassembled WGS sequence"/>
</dbReference>
<feature type="binding site" evidence="5">
    <location>
        <position position="66"/>
    </location>
    <ligand>
        <name>Mg(2+)</name>
        <dbReference type="ChEBI" id="CHEBI:18420"/>
        <label>1</label>
    </ligand>
</feature>
<comment type="function">
    <text evidence="5">Catalyzes the hydrolysis of inorganic pyrophosphate (PPi) forming two phosphate ions.</text>
</comment>
<protein>
    <recommendedName>
        <fullName evidence="5">Inorganic pyrophosphatase</fullName>
        <ecNumber evidence="5">3.6.1.1</ecNumber>
    </recommendedName>
    <alternativeName>
        <fullName evidence="5">Pyrophosphate phospho-hydrolase</fullName>
        <shortName evidence="5">PPase</shortName>
    </alternativeName>
</protein>
<dbReference type="PROSITE" id="PS00387">
    <property type="entry name" value="PPASE"/>
    <property type="match status" value="1"/>
</dbReference>
<feature type="binding site" evidence="5">
    <location>
        <position position="44"/>
    </location>
    <ligand>
        <name>substrate</name>
    </ligand>
</feature>
<evidence type="ECO:0000256" key="4">
    <source>
        <dbReference type="ARBA" id="ARBA00022842"/>
    </source>
</evidence>
<dbReference type="EC" id="3.6.1.1" evidence="5"/>
<feature type="binding site" evidence="5">
    <location>
        <position position="71"/>
    </location>
    <ligand>
        <name>Mg(2+)</name>
        <dbReference type="ChEBI" id="CHEBI:18420"/>
        <label>2</label>
    </ligand>
</feature>
<proteinExistence type="inferred from homology"/>
<feature type="binding site" evidence="5">
    <location>
        <position position="142"/>
    </location>
    <ligand>
        <name>substrate</name>
    </ligand>
</feature>
<feature type="binding site" evidence="5">
    <location>
        <position position="56"/>
    </location>
    <ligand>
        <name>substrate</name>
    </ligand>
</feature>
<evidence type="ECO:0000313" key="6">
    <source>
        <dbReference type="EMBL" id="MDF2097139.1"/>
    </source>
</evidence>
<keyword evidence="4 5" id="KW-0460">Magnesium</keyword>
<dbReference type="InterPro" id="IPR036649">
    <property type="entry name" value="Pyrophosphatase_sf"/>
</dbReference>
<organism evidence="6 7">
    <name type="scientific">Aquibaculum arenosum</name>
    <dbReference type="NCBI Taxonomy" id="3032591"/>
    <lineage>
        <taxon>Bacteria</taxon>
        <taxon>Pseudomonadati</taxon>
        <taxon>Pseudomonadota</taxon>
        <taxon>Alphaproteobacteria</taxon>
        <taxon>Rhodospirillales</taxon>
        <taxon>Rhodovibrionaceae</taxon>
        <taxon>Aquibaculum</taxon>
    </lineage>
</organism>
<comment type="cofactor">
    <cofactor evidence="1 5">
        <name>Mg(2+)</name>
        <dbReference type="ChEBI" id="CHEBI:18420"/>
    </cofactor>
</comment>
<evidence type="ECO:0000256" key="3">
    <source>
        <dbReference type="ARBA" id="ARBA00022801"/>
    </source>
</evidence>
<keyword evidence="5" id="KW-0963">Cytoplasm</keyword>
<comment type="subcellular location">
    <subcellularLocation>
        <location evidence="5">Cytoplasm</location>
    </subcellularLocation>
</comment>
<name>A0ABT5YQG7_9PROT</name>
<dbReference type="EMBL" id="JARHUD010000010">
    <property type="protein sequence ID" value="MDF2097139.1"/>
    <property type="molecule type" value="Genomic_DNA"/>
</dbReference>
<evidence type="ECO:0000256" key="2">
    <source>
        <dbReference type="ARBA" id="ARBA00022723"/>
    </source>
</evidence>
<comment type="subunit">
    <text evidence="5">Homohexamer.</text>
</comment>
<dbReference type="Gene3D" id="3.90.80.10">
    <property type="entry name" value="Inorganic pyrophosphatase"/>
    <property type="match status" value="1"/>
</dbReference>
<feature type="binding site" evidence="5">
    <location>
        <position position="30"/>
    </location>
    <ligand>
        <name>substrate</name>
    </ligand>
</feature>